<sequence>MKKFTNYLLRGILTLLPLVLTIYPLYYFFSWTDRIAQNLLKPFIPMYEYIPGTGMALGIVTLFLLGLLMSSQFAQRIYSIIELPFRNIPIVNSLYNALKELANFLAPSDERAASKVVLVRFPGYEFDIIGFVMREDMDDMPAEIEKEGRCVVYIPMSYQVGGFTLFLPNDWLTPVDMPVDSAMKNTLTGWITREDGQHTPR</sequence>
<dbReference type="Proteomes" id="UP001204445">
    <property type="component" value="Unassembled WGS sequence"/>
</dbReference>
<dbReference type="RefSeq" id="WP_259056770.1">
    <property type="nucleotide sequence ID" value="NZ_JANUCT010000018.1"/>
</dbReference>
<keyword evidence="1" id="KW-1133">Transmembrane helix</keyword>
<keyword evidence="1" id="KW-0812">Transmembrane</keyword>
<evidence type="ECO:0000313" key="3">
    <source>
        <dbReference type="Proteomes" id="UP001204445"/>
    </source>
</evidence>
<dbReference type="InterPro" id="IPR007462">
    <property type="entry name" value="COV1-like"/>
</dbReference>
<dbReference type="EMBL" id="JANUCT010000018">
    <property type="protein sequence ID" value="MCS3904235.1"/>
    <property type="molecule type" value="Genomic_DNA"/>
</dbReference>
<organism evidence="2 3">
    <name type="scientific">Methylohalomonas lacus</name>
    <dbReference type="NCBI Taxonomy" id="398773"/>
    <lineage>
        <taxon>Bacteria</taxon>
        <taxon>Pseudomonadati</taxon>
        <taxon>Pseudomonadota</taxon>
        <taxon>Gammaproteobacteria</taxon>
        <taxon>Methylohalomonadales</taxon>
        <taxon>Methylohalomonadaceae</taxon>
        <taxon>Methylohalomonas</taxon>
    </lineage>
</organism>
<dbReference type="PANTHER" id="PTHR31876:SF26">
    <property type="entry name" value="PROTEIN LIKE COV 2"/>
    <property type="match status" value="1"/>
</dbReference>
<name>A0AAE3HLY9_9GAMM</name>
<reference evidence="2" key="1">
    <citation type="submission" date="2022-08" db="EMBL/GenBank/DDBJ databases">
        <title>Genomic Encyclopedia of Type Strains, Phase III (KMG-III): the genomes of soil and plant-associated and newly described type strains.</title>
        <authorList>
            <person name="Whitman W."/>
        </authorList>
    </citation>
    <scope>NUCLEOTIDE SEQUENCE</scope>
    <source>
        <strain evidence="2">HMT 1</strain>
    </source>
</reference>
<dbReference type="AlphaFoldDB" id="A0AAE3HLY9"/>
<accession>A0AAE3HLY9</accession>
<gene>
    <name evidence="2" type="ORF">J2T55_002271</name>
</gene>
<dbReference type="Pfam" id="PF04367">
    <property type="entry name" value="DUF502"/>
    <property type="match status" value="1"/>
</dbReference>
<feature type="transmembrane region" description="Helical" evidence="1">
    <location>
        <begin position="49"/>
        <end position="69"/>
    </location>
</feature>
<comment type="caution">
    <text evidence="2">The sequence shown here is derived from an EMBL/GenBank/DDBJ whole genome shotgun (WGS) entry which is preliminary data.</text>
</comment>
<keyword evidence="3" id="KW-1185">Reference proteome</keyword>
<dbReference type="PANTHER" id="PTHR31876">
    <property type="entry name" value="COV-LIKE PROTEIN 1"/>
    <property type="match status" value="1"/>
</dbReference>
<protein>
    <submittedName>
        <fullName evidence="2">Membrane protein</fullName>
    </submittedName>
</protein>
<keyword evidence="1" id="KW-0472">Membrane</keyword>
<evidence type="ECO:0000256" key="1">
    <source>
        <dbReference type="SAM" id="Phobius"/>
    </source>
</evidence>
<feature type="transmembrane region" description="Helical" evidence="1">
    <location>
        <begin position="7"/>
        <end position="29"/>
    </location>
</feature>
<proteinExistence type="predicted"/>
<evidence type="ECO:0000313" key="2">
    <source>
        <dbReference type="EMBL" id="MCS3904235.1"/>
    </source>
</evidence>